<feature type="transmembrane region" description="Helical" evidence="6">
    <location>
        <begin position="329"/>
        <end position="347"/>
    </location>
</feature>
<evidence type="ECO:0000256" key="7">
    <source>
        <dbReference type="SAM" id="SignalP"/>
    </source>
</evidence>
<accession>A0ABP0FHY6</accession>
<evidence type="ECO:0000313" key="11">
    <source>
        <dbReference type="Proteomes" id="UP001642483"/>
    </source>
</evidence>
<evidence type="ECO:0000259" key="9">
    <source>
        <dbReference type="Pfam" id="PF21892"/>
    </source>
</evidence>
<gene>
    <name evidence="10" type="ORF">CVLEPA_LOCUS7935</name>
</gene>
<dbReference type="InterPro" id="IPR019336">
    <property type="entry name" value="GPR180/TMEM145_TM"/>
</dbReference>
<comment type="caution">
    <text evidence="10">The sequence shown here is derived from an EMBL/GenBank/DDBJ whole genome shotgun (WGS) entry which is preliminary data.</text>
</comment>
<dbReference type="EMBL" id="CAWYQH010000046">
    <property type="protein sequence ID" value="CAK8677962.1"/>
    <property type="molecule type" value="Genomic_DNA"/>
</dbReference>
<proteinExistence type="predicted"/>
<dbReference type="Proteomes" id="UP001642483">
    <property type="component" value="Unassembled WGS sequence"/>
</dbReference>
<keyword evidence="4 6" id="KW-0472">Membrane</keyword>
<evidence type="ECO:0000256" key="1">
    <source>
        <dbReference type="ARBA" id="ARBA00004141"/>
    </source>
</evidence>
<reference evidence="10 11" key="1">
    <citation type="submission" date="2024-02" db="EMBL/GenBank/DDBJ databases">
        <authorList>
            <person name="Daric V."/>
            <person name="Darras S."/>
        </authorList>
    </citation>
    <scope>NUCLEOTIDE SEQUENCE [LARGE SCALE GENOMIC DNA]</scope>
</reference>
<evidence type="ECO:0000259" key="8">
    <source>
        <dbReference type="Pfam" id="PF10192"/>
    </source>
</evidence>
<dbReference type="InterPro" id="IPR053880">
    <property type="entry name" value="GPR180-like_N"/>
</dbReference>
<evidence type="ECO:0000256" key="2">
    <source>
        <dbReference type="ARBA" id="ARBA00022692"/>
    </source>
</evidence>
<feature type="transmembrane region" description="Helical" evidence="6">
    <location>
        <begin position="359"/>
        <end position="382"/>
    </location>
</feature>
<feature type="signal peptide" evidence="7">
    <location>
        <begin position="1"/>
        <end position="20"/>
    </location>
</feature>
<dbReference type="PANTHER" id="PTHR23252:SF24">
    <property type="entry name" value="TRANSMEMBRANE PROTEIN 145"/>
    <property type="match status" value="1"/>
</dbReference>
<dbReference type="Pfam" id="PF10192">
    <property type="entry name" value="GPR180-TMEM145_TM"/>
    <property type="match status" value="1"/>
</dbReference>
<keyword evidence="7" id="KW-0732">Signal</keyword>
<keyword evidence="2 6" id="KW-0812">Transmembrane</keyword>
<evidence type="ECO:0000256" key="6">
    <source>
        <dbReference type="SAM" id="Phobius"/>
    </source>
</evidence>
<organism evidence="10 11">
    <name type="scientific">Clavelina lepadiformis</name>
    <name type="common">Light-bulb sea squirt</name>
    <name type="synonym">Ascidia lepadiformis</name>
    <dbReference type="NCBI Taxonomy" id="159417"/>
    <lineage>
        <taxon>Eukaryota</taxon>
        <taxon>Metazoa</taxon>
        <taxon>Chordata</taxon>
        <taxon>Tunicata</taxon>
        <taxon>Ascidiacea</taxon>
        <taxon>Aplousobranchia</taxon>
        <taxon>Clavelinidae</taxon>
        <taxon>Clavelina</taxon>
    </lineage>
</organism>
<evidence type="ECO:0000256" key="4">
    <source>
        <dbReference type="ARBA" id="ARBA00023136"/>
    </source>
</evidence>
<dbReference type="Pfam" id="PF21892">
    <property type="entry name" value="TMEM145_N"/>
    <property type="match status" value="1"/>
</dbReference>
<feature type="transmembrane region" description="Helical" evidence="6">
    <location>
        <begin position="216"/>
        <end position="238"/>
    </location>
</feature>
<evidence type="ECO:0000256" key="3">
    <source>
        <dbReference type="ARBA" id="ARBA00022989"/>
    </source>
</evidence>
<name>A0ABP0FHY6_CLALP</name>
<feature type="domain" description="GPR180/TMEM145 transmembrane" evidence="8">
    <location>
        <begin position="186"/>
        <end position="406"/>
    </location>
</feature>
<evidence type="ECO:0008006" key="12">
    <source>
        <dbReference type="Google" id="ProtNLM"/>
    </source>
</evidence>
<keyword evidence="5" id="KW-0325">Glycoprotein</keyword>
<sequence length="516" mass="58893">MPGLKACLFLLCLLYHECYAVYLEGRLHTSQDWAFLGRFCFLSDIGRMQFKFTYPLEECCHNVLLYFDDGKQWPQVYKNDSKNCFLKEAVLESAHNQIINLTTRYSWSGCVVTNHSSQKYLHCEGGRSFRSMRERWWYIAISHCKEALGNNGIDLTYEMKLTNGHSYWTEHFSADECGILETDIFFLILFTMMFGVSIYFAVCLFNRQLFHATYKLFMVCLALEVFGFLTLCVALGTFASAGIENKGLKLIGEVFGAIAELLFLLLLLLLGKGFTITRGKLTYSGTIRMSVFITIYGVIGVVLFLYEYVLFDPGLVLYVYESPAGYGNIALRLTAWVWFTYGIIFTLKRYPEKSDFYYPFYVFYTLWFFAIPIMALVAAYAIPRYMRAKVVNGLQRCIDFAAYSVFLTLTRPSAANSNFPYHVRTSQIGVADTNGRMQSAPNFPHSVYAEPEPDIVENSNAFDLFVVNSNVKNNTVSYMVANGNTENAQCSSRYPKQLMLNPPPYESLTASPKVNS</sequence>
<feature type="transmembrane region" description="Helical" evidence="6">
    <location>
        <begin position="250"/>
        <end position="270"/>
    </location>
</feature>
<feature type="transmembrane region" description="Helical" evidence="6">
    <location>
        <begin position="184"/>
        <end position="204"/>
    </location>
</feature>
<dbReference type="InterPro" id="IPR047831">
    <property type="entry name" value="GPR180/TMEM145"/>
</dbReference>
<comment type="subcellular location">
    <subcellularLocation>
        <location evidence="1">Membrane</location>
        <topology evidence="1">Multi-pass membrane protein</topology>
    </subcellularLocation>
</comment>
<feature type="domain" description="GPR180-like N-terminal" evidence="9">
    <location>
        <begin position="24"/>
        <end position="157"/>
    </location>
</feature>
<feature type="transmembrane region" description="Helical" evidence="6">
    <location>
        <begin position="291"/>
        <end position="309"/>
    </location>
</feature>
<evidence type="ECO:0000256" key="5">
    <source>
        <dbReference type="ARBA" id="ARBA00023180"/>
    </source>
</evidence>
<protein>
    <recommendedName>
        <fullName evidence="12">Transmembrane protein 145</fullName>
    </recommendedName>
</protein>
<keyword evidence="11" id="KW-1185">Reference proteome</keyword>
<dbReference type="PANTHER" id="PTHR23252">
    <property type="entry name" value="INTIMAL THICKNESS RECEPTOR-RELATED"/>
    <property type="match status" value="1"/>
</dbReference>
<feature type="chain" id="PRO_5047206106" description="Transmembrane protein 145" evidence="7">
    <location>
        <begin position="21"/>
        <end position="516"/>
    </location>
</feature>
<evidence type="ECO:0000313" key="10">
    <source>
        <dbReference type="EMBL" id="CAK8677962.1"/>
    </source>
</evidence>
<keyword evidence="3 6" id="KW-1133">Transmembrane helix</keyword>